<dbReference type="CDD" id="cd02440">
    <property type="entry name" value="AdoMet_MTases"/>
    <property type="match status" value="1"/>
</dbReference>
<keyword evidence="2 4" id="KW-0808">Transferase</keyword>
<protein>
    <submittedName>
        <fullName evidence="4">Putative O-methyltransferase YrrM</fullName>
    </submittedName>
</protein>
<name>A0A840U913_9GAMM</name>
<comment type="caution">
    <text evidence="4">The sequence shown here is derived from an EMBL/GenBank/DDBJ whole genome shotgun (WGS) entry which is preliminary data.</text>
</comment>
<sequence>MTSHGDTSELSGLLAELERLGEKNDAAEDRRAFRYLNITRDTGEFLAVMIRSAGVKHILEVGTSNGYSTLWLASALPEDGHVTTLEVADHKVQQAADNFRRANLAHRITLLQTDASAYLGQSEDQFDLVFLDADRSSYAVMADRIIDRVRPGGLLICDNAISHASEMAPFVRCITQSGEFTVVTVPVGKGEFVACRSR</sequence>
<accession>A0A840U913</accession>
<keyword evidence="5" id="KW-1185">Reference proteome</keyword>
<evidence type="ECO:0000256" key="3">
    <source>
        <dbReference type="ARBA" id="ARBA00022691"/>
    </source>
</evidence>
<dbReference type="EMBL" id="JACHFE010000005">
    <property type="protein sequence ID" value="MBB5321619.1"/>
    <property type="molecule type" value="Genomic_DNA"/>
</dbReference>
<dbReference type="Pfam" id="PF01596">
    <property type="entry name" value="Methyltransf_3"/>
    <property type="match status" value="1"/>
</dbReference>
<evidence type="ECO:0000313" key="4">
    <source>
        <dbReference type="EMBL" id="MBB5321619.1"/>
    </source>
</evidence>
<proteinExistence type="predicted"/>
<evidence type="ECO:0000256" key="1">
    <source>
        <dbReference type="ARBA" id="ARBA00022603"/>
    </source>
</evidence>
<dbReference type="GO" id="GO:0008171">
    <property type="term" value="F:O-methyltransferase activity"/>
    <property type="evidence" value="ECO:0007669"/>
    <property type="project" value="InterPro"/>
</dbReference>
<dbReference type="InterPro" id="IPR029063">
    <property type="entry name" value="SAM-dependent_MTases_sf"/>
</dbReference>
<evidence type="ECO:0000313" key="5">
    <source>
        <dbReference type="Proteomes" id="UP000591735"/>
    </source>
</evidence>
<keyword evidence="1 4" id="KW-0489">Methyltransferase</keyword>
<gene>
    <name evidence="4" type="ORF">HNR38_002113</name>
</gene>
<keyword evidence="3" id="KW-0949">S-adenosyl-L-methionine</keyword>
<dbReference type="AlphaFoldDB" id="A0A840U913"/>
<dbReference type="PROSITE" id="PS51682">
    <property type="entry name" value="SAM_OMT_I"/>
    <property type="match status" value="1"/>
</dbReference>
<reference evidence="4 5" key="1">
    <citation type="submission" date="2020-08" db="EMBL/GenBank/DDBJ databases">
        <title>Genomic Encyclopedia of Type Strains, Phase IV (KMG-IV): sequencing the most valuable type-strain genomes for metagenomic binning, comparative biology and taxonomic classification.</title>
        <authorList>
            <person name="Goeker M."/>
        </authorList>
    </citation>
    <scope>NUCLEOTIDE SEQUENCE [LARGE SCALE GENOMIC DNA]</scope>
    <source>
        <strain evidence="4 5">DSM 22359</strain>
    </source>
</reference>
<dbReference type="GO" id="GO:0032259">
    <property type="term" value="P:methylation"/>
    <property type="evidence" value="ECO:0007669"/>
    <property type="project" value="UniProtKB-KW"/>
</dbReference>
<organism evidence="4 5">
    <name type="scientific">Marinobacter oulmenensis</name>
    <dbReference type="NCBI Taxonomy" id="643747"/>
    <lineage>
        <taxon>Bacteria</taxon>
        <taxon>Pseudomonadati</taxon>
        <taxon>Pseudomonadota</taxon>
        <taxon>Gammaproteobacteria</taxon>
        <taxon>Pseudomonadales</taxon>
        <taxon>Marinobacteraceae</taxon>
        <taxon>Marinobacter</taxon>
    </lineage>
</organism>
<dbReference type="InterPro" id="IPR002935">
    <property type="entry name" value="SAM_O-MeTrfase"/>
</dbReference>
<dbReference type="RefSeq" id="WP_183703567.1">
    <property type="nucleotide sequence ID" value="NZ_JACHFE010000005.1"/>
</dbReference>
<dbReference type="SUPFAM" id="SSF53335">
    <property type="entry name" value="S-adenosyl-L-methionine-dependent methyltransferases"/>
    <property type="match status" value="1"/>
</dbReference>
<dbReference type="PANTHER" id="PTHR43167">
    <property type="entry name" value="PUTATIVE (AFU_ORTHOLOGUE AFUA_6G01830)-RELATED"/>
    <property type="match status" value="1"/>
</dbReference>
<dbReference type="PANTHER" id="PTHR43167:SF1">
    <property type="entry name" value="PUTATIVE (AFU_ORTHOLOGUE AFUA_6G01830)-RELATED"/>
    <property type="match status" value="1"/>
</dbReference>
<dbReference type="Proteomes" id="UP000591735">
    <property type="component" value="Unassembled WGS sequence"/>
</dbReference>
<evidence type="ECO:0000256" key="2">
    <source>
        <dbReference type="ARBA" id="ARBA00022679"/>
    </source>
</evidence>
<dbReference type="Gene3D" id="3.40.50.150">
    <property type="entry name" value="Vaccinia Virus protein VP39"/>
    <property type="match status" value="1"/>
</dbReference>